<name>X1AIH6_9ZZZZ</name>
<feature type="non-terminal residue" evidence="1">
    <location>
        <position position="164"/>
    </location>
</feature>
<dbReference type="InterPro" id="IPR000600">
    <property type="entry name" value="ROK"/>
</dbReference>
<dbReference type="AlphaFoldDB" id="X1AIH6"/>
<dbReference type="Gene3D" id="3.30.420.40">
    <property type="match status" value="1"/>
</dbReference>
<dbReference type="InterPro" id="IPR043129">
    <property type="entry name" value="ATPase_NBD"/>
</dbReference>
<dbReference type="Pfam" id="PF00480">
    <property type="entry name" value="ROK"/>
    <property type="match status" value="1"/>
</dbReference>
<dbReference type="CDD" id="cd23763">
    <property type="entry name" value="ASKHA_ATPase_ROK"/>
    <property type="match status" value="1"/>
</dbReference>
<dbReference type="SUPFAM" id="SSF53067">
    <property type="entry name" value="Actin-like ATPase domain"/>
    <property type="match status" value="1"/>
</dbReference>
<dbReference type="PANTHER" id="PTHR18964:SF149">
    <property type="entry name" value="BIFUNCTIONAL UDP-N-ACETYLGLUCOSAMINE 2-EPIMERASE_N-ACETYLMANNOSAMINE KINASE"/>
    <property type="match status" value="1"/>
</dbReference>
<evidence type="ECO:0000313" key="1">
    <source>
        <dbReference type="EMBL" id="GAG81884.1"/>
    </source>
</evidence>
<accession>X1AIH6</accession>
<dbReference type="EMBL" id="BART01019098">
    <property type="protein sequence ID" value="GAG81884.1"/>
    <property type="molecule type" value="Genomic_DNA"/>
</dbReference>
<comment type="caution">
    <text evidence="1">The sequence shown here is derived from an EMBL/GenBank/DDBJ whole genome shotgun (WGS) entry which is preliminary data.</text>
</comment>
<reference evidence="1" key="1">
    <citation type="journal article" date="2014" name="Front. Microbiol.">
        <title>High frequency of phylogenetically diverse reductive dehalogenase-homologous genes in deep subseafloor sedimentary metagenomes.</title>
        <authorList>
            <person name="Kawai M."/>
            <person name="Futagami T."/>
            <person name="Toyoda A."/>
            <person name="Takaki Y."/>
            <person name="Nishi S."/>
            <person name="Hori S."/>
            <person name="Arai W."/>
            <person name="Tsubouchi T."/>
            <person name="Morono Y."/>
            <person name="Uchiyama I."/>
            <person name="Ito T."/>
            <person name="Fujiyama A."/>
            <person name="Inagaki F."/>
            <person name="Takami H."/>
        </authorList>
    </citation>
    <scope>NUCLEOTIDE SEQUENCE</scope>
    <source>
        <strain evidence="1">Expedition CK06-06</strain>
    </source>
</reference>
<sequence>MGESSGGRKPTLIELNPNGGFVIGIDLGGTNIKLVLVGLDGKIVKKLKGPTINSSSKNKILDRLRELIHSVIDESDADRDLILGMGIGVSGVTDESGRVSFAPALGWEDMPVRDLLKEEFKIPVSSPSEDITILGGMGVIFTIISLRGSSKISSCLEIPPPKTI</sequence>
<proteinExistence type="predicted"/>
<protein>
    <recommendedName>
        <fullName evidence="2">ROK family protein</fullName>
    </recommendedName>
</protein>
<dbReference type="PANTHER" id="PTHR18964">
    <property type="entry name" value="ROK (REPRESSOR, ORF, KINASE) FAMILY"/>
    <property type="match status" value="1"/>
</dbReference>
<evidence type="ECO:0008006" key="2">
    <source>
        <dbReference type="Google" id="ProtNLM"/>
    </source>
</evidence>
<organism evidence="1">
    <name type="scientific">marine sediment metagenome</name>
    <dbReference type="NCBI Taxonomy" id="412755"/>
    <lineage>
        <taxon>unclassified sequences</taxon>
        <taxon>metagenomes</taxon>
        <taxon>ecological metagenomes</taxon>
    </lineage>
</organism>
<gene>
    <name evidence="1" type="ORF">S01H4_35845</name>
</gene>